<evidence type="ECO:0008006" key="4">
    <source>
        <dbReference type="Google" id="ProtNLM"/>
    </source>
</evidence>
<evidence type="ECO:0000313" key="3">
    <source>
        <dbReference type="Proteomes" id="UP000070133"/>
    </source>
</evidence>
<dbReference type="Proteomes" id="UP000070133">
    <property type="component" value="Unassembled WGS sequence"/>
</dbReference>
<dbReference type="AlphaFoldDB" id="A0A139HX11"/>
<organism evidence="2 3">
    <name type="scientific">Pseudocercospora eumusae</name>
    <dbReference type="NCBI Taxonomy" id="321146"/>
    <lineage>
        <taxon>Eukaryota</taxon>
        <taxon>Fungi</taxon>
        <taxon>Dikarya</taxon>
        <taxon>Ascomycota</taxon>
        <taxon>Pezizomycotina</taxon>
        <taxon>Dothideomycetes</taxon>
        <taxon>Dothideomycetidae</taxon>
        <taxon>Mycosphaerellales</taxon>
        <taxon>Mycosphaerellaceae</taxon>
        <taxon>Pseudocercospora</taxon>
    </lineage>
</organism>
<proteinExistence type="predicted"/>
<name>A0A139HX11_9PEZI</name>
<accession>A0A139HX11</accession>
<comment type="caution">
    <text evidence="2">The sequence shown here is derived from an EMBL/GenBank/DDBJ whole genome shotgun (WGS) entry which is preliminary data.</text>
</comment>
<keyword evidence="3" id="KW-1185">Reference proteome</keyword>
<feature type="signal peptide" evidence="1">
    <location>
        <begin position="1"/>
        <end position="17"/>
    </location>
</feature>
<evidence type="ECO:0000313" key="2">
    <source>
        <dbReference type="EMBL" id="KXT06923.1"/>
    </source>
</evidence>
<reference evidence="2 3" key="1">
    <citation type="submission" date="2015-07" db="EMBL/GenBank/DDBJ databases">
        <title>Comparative genomics of the Sigatoka disease complex on banana suggests a link between parallel evolutionary changes in Pseudocercospora fijiensis and Pseudocercospora eumusae and increased virulence on the banana host.</title>
        <authorList>
            <person name="Chang T.-C."/>
            <person name="Salvucci A."/>
            <person name="Crous P.W."/>
            <person name="Stergiopoulos I."/>
        </authorList>
    </citation>
    <scope>NUCLEOTIDE SEQUENCE [LARGE SCALE GENOMIC DNA]</scope>
    <source>
        <strain evidence="2 3">CBS 114824</strain>
    </source>
</reference>
<protein>
    <recommendedName>
        <fullName evidence="4">GPI anchored serine-threonine rich protein</fullName>
    </recommendedName>
</protein>
<gene>
    <name evidence="2" type="ORF">AC578_7156</name>
</gene>
<dbReference type="EMBL" id="LFZN01000004">
    <property type="protein sequence ID" value="KXT06923.1"/>
    <property type="molecule type" value="Genomic_DNA"/>
</dbReference>
<feature type="chain" id="PRO_5007807061" description="GPI anchored serine-threonine rich protein" evidence="1">
    <location>
        <begin position="18"/>
        <end position="185"/>
    </location>
</feature>
<dbReference type="OrthoDB" id="2507140at2759"/>
<keyword evidence="1" id="KW-0732">Signal</keyword>
<evidence type="ECO:0000256" key="1">
    <source>
        <dbReference type="SAM" id="SignalP"/>
    </source>
</evidence>
<sequence>MHASALFVVATTGFAAAQSSTSAASSTASTGVTSGCGTQIDTIISACLGSTQPQLKACDSQDWDCLCTQSQNVLTCYNNCPGDPNKFGAEQTSVSYCNAAKAYGSSASASMSKTATATASMSASASGTMSTAEATASSTATGTSTQSSATKSASGAAASATHSGSASSRVVPAGLAAIFGLAALL</sequence>